<dbReference type="Proteomes" id="UP000621500">
    <property type="component" value="Unassembled WGS sequence"/>
</dbReference>
<name>A0ABQ4EGH3_9ACTN</name>
<evidence type="ECO:0000313" key="3">
    <source>
        <dbReference type="EMBL" id="GIG93833.1"/>
    </source>
</evidence>
<feature type="region of interest" description="Disordered" evidence="2">
    <location>
        <begin position="178"/>
        <end position="201"/>
    </location>
</feature>
<protein>
    <recommendedName>
        <fullName evidence="5">Histidine phosphatase family protein</fullName>
    </recommendedName>
</protein>
<proteinExistence type="predicted"/>
<dbReference type="Pfam" id="PF00300">
    <property type="entry name" value="His_Phos_1"/>
    <property type="match status" value="1"/>
</dbReference>
<sequence>MAVDIVYETPAMTTDNEAGLATGWQPGQLSEYGRRGARELGERRCGDGLHIVFCSDLARAVETVEIAFGLRQLPVHRDSRLRECDYGDLTGRPVAELAPLRARHLDEPFPGGQSYRQVVEQTRNFLRDLAAAWDGSRVLIVAHEANRWALDHLLHGAPLADLVAAPFEWRPGWTYQLPSRWGTDGPPPARLQPGQPAPEHG</sequence>
<dbReference type="Gene3D" id="3.40.50.1240">
    <property type="entry name" value="Phosphoglycerate mutase-like"/>
    <property type="match status" value="1"/>
</dbReference>
<comment type="caution">
    <text evidence="3">The sequence shown here is derived from an EMBL/GenBank/DDBJ whole genome shotgun (WGS) entry which is preliminary data.</text>
</comment>
<evidence type="ECO:0008006" key="5">
    <source>
        <dbReference type="Google" id="ProtNLM"/>
    </source>
</evidence>
<accession>A0ABQ4EGH3</accession>
<dbReference type="InterPro" id="IPR029033">
    <property type="entry name" value="His_PPase_superfam"/>
</dbReference>
<gene>
    <name evidence="3" type="ORF">Pma05_04060</name>
</gene>
<keyword evidence="4" id="KW-1185">Reference proteome</keyword>
<evidence type="ECO:0000256" key="2">
    <source>
        <dbReference type="SAM" id="MobiDB-lite"/>
    </source>
</evidence>
<dbReference type="PANTHER" id="PTHR46517">
    <property type="entry name" value="FRUCTOSE-2,6-BISPHOSPHATASE TIGAR"/>
    <property type="match status" value="1"/>
</dbReference>
<dbReference type="RefSeq" id="WP_203855486.1">
    <property type="nucleotide sequence ID" value="NZ_BAAAZQ010000003.1"/>
</dbReference>
<dbReference type="PANTHER" id="PTHR46517:SF1">
    <property type="entry name" value="FRUCTOSE-2,6-BISPHOSPHATASE TIGAR"/>
    <property type="match status" value="1"/>
</dbReference>
<dbReference type="InterPro" id="IPR051695">
    <property type="entry name" value="Phosphoglycerate_Mutase"/>
</dbReference>
<evidence type="ECO:0000256" key="1">
    <source>
        <dbReference type="ARBA" id="ARBA00022801"/>
    </source>
</evidence>
<evidence type="ECO:0000313" key="4">
    <source>
        <dbReference type="Proteomes" id="UP000621500"/>
    </source>
</evidence>
<dbReference type="EMBL" id="BONX01000002">
    <property type="protein sequence ID" value="GIG93833.1"/>
    <property type="molecule type" value="Genomic_DNA"/>
</dbReference>
<dbReference type="SUPFAM" id="SSF53254">
    <property type="entry name" value="Phosphoglycerate mutase-like"/>
    <property type="match status" value="1"/>
</dbReference>
<keyword evidence="1" id="KW-0378">Hydrolase</keyword>
<dbReference type="CDD" id="cd07067">
    <property type="entry name" value="HP_PGM_like"/>
    <property type="match status" value="1"/>
</dbReference>
<organism evidence="3 4">
    <name type="scientific">Plantactinospora mayteni</name>
    <dbReference type="NCBI Taxonomy" id="566021"/>
    <lineage>
        <taxon>Bacteria</taxon>
        <taxon>Bacillati</taxon>
        <taxon>Actinomycetota</taxon>
        <taxon>Actinomycetes</taxon>
        <taxon>Micromonosporales</taxon>
        <taxon>Micromonosporaceae</taxon>
        <taxon>Plantactinospora</taxon>
    </lineage>
</organism>
<reference evidence="3 4" key="1">
    <citation type="submission" date="2021-01" db="EMBL/GenBank/DDBJ databases">
        <title>Whole genome shotgun sequence of Plantactinospora mayteni NBRC 109088.</title>
        <authorList>
            <person name="Komaki H."/>
            <person name="Tamura T."/>
        </authorList>
    </citation>
    <scope>NUCLEOTIDE SEQUENCE [LARGE SCALE GENOMIC DNA]</scope>
    <source>
        <strain evidence="3 4">NBRC 109088</strain>
    </source>
</reference>
<dbReference type="InterPro" id="IPR013078">
    <property type="entry name" value="His_Pase_superF_clade-1"/>
</dbReference>